<dbReference type="InterPro" id="IPR031348">
    <property type="entry name" value="PigL_N"/>
</dbReference>
<dbReference type="Gene3D" id="1.25.40.20">
    <property type="entry name" value="Ankyrin repeat-containing domain"/>
    <property type="match status" value="1"/>
</dbReference>
<evidence type="ECO:0000259" key="3">
    <source>
        <dbReference type="Pfam" id="PF17111"/>
    </source>
</evidence>
<dbReference type="PRINTS" id="PR01415">
    <property type="entry name" value="ANKYRIN"/>
</dbReference>
<feature type="repeat" description="ANK" evidence="2">
    <location>
        <begin position="680"/>
        <end position="712"/>
    </location>
</feature>
<dbReference type="InterPro" id="IPR027417">
    <property type="entry name" value="P-loop_NTPase"/>
</dbReference>
<dbReference type="InterPro" id="IPR056884">
    <property type="entry name" value="NPHP3-like_N"/>
</dbReference>
<dbReference type="Pfam" id="PF17111">
    <property type="entry name" value="PigL_N"/>
    <property type="match status" value="1"/>
</dbReference>
<gene>
    <name evidence="6" type="ORF">CC80DRAFT_446803</name>
</gene>
<keyword evidence="1" id="KW-0677">Repeat</keyword>
<name>A0A6A5U402_9PLEO</name>
<dbReference type="Gene3D" id="3.40.50.300">
    <property type="entry name" value="P-loop containing nucleotide triphosphate hydrolases"/>
    <property type="match status" value="1"/>
</dbReference>
<evidence type="ECO:0000256" key="2">
    <source>
        <dbReference type="PROSITE-ProRule" id="PRU00023"/>
    </source>
</evidence>
<dbReference type="PROSITE" id="PS50088">
    <property type="entry name" value="ANK_REPEAT"/>
    <property type="match status" value="2"/>
</dbReference>
<evidence type="ECO:0000259" key="4">
    <source>
        <dbReference type="Pfam" id="PF22939"/>
    </source>
</evidence>
<feature type="domain" description="GPI inositol-deacylase winged helix" evidence="4">
    <location>
        <begin position="455"/>
        <end position="536"/>
    </location>
</feature>
<proteinExistence type="predicted"/>
<evidence type="ECO:0000259" key="5">
    <source>
        <dbReference type="Pfam" id="PF24883"/>
    </source>
</evidence>
<dbReference type="AlphaFoldDB" id="A0A6A5U402"/>
<dbReference type="SUPFAM" id="SSF48403">
    <property type="entry name" value="Ankyrin repeat"/>
    <property type="match status" value="1"/>
</dbReference>
<dbReference type="PANTHER" id="PTHR10039:SF15">
    <property type="entry name" value="NACHT DOMAIN-CONTAINING PROTEIN"/>
    <property type="match status" value="1"/>
</dbReference>
<evidence type="ECO:0000313" key="6">
    <source>
        <dbReference type="EMBL" id="KAF1955877.1"/>
    </source>
</evidence>
<sequence length="914" mass="102497">MGDPLSVTGTVGSLVGLAIQLSQVSYQYVASVKGSSKAWSSYIQELSALTSVLLRLQAASEVQERGSVLTVLEPNVSKDAVNKCISDLQQLKAKLDGKLARRGVMGKLDALAWPFSEPDTQKNVDMLHRYHGLFSSALLADNFTVSFASYRELREQRQENELKQVLDWFRPRSGPQHAETIGEQRCPGTGSSFLGHGVYRNWRDKSENCLWAAGQPGVGKTVLSAAVLDDLKTSAPEGAVIVYHFFRANSSEDSLHELLRHFVFQGISQCSDIVLEAAEVRRRHTISNTDPLPKDLVHILAAISKASPVMYVVLDGLDECQYLSKLAQHLSALRLIGMKILITSRDLPDVRKYLEGYPQIDVRPERDDILRYVEWRLREDGEVEYDLLADGLKEDIASRLFEHVDGSFLLVRLLMDHIGGLTTVKKIRKFLEALPSDYEEAYQHTFDRIMKHKPGRRELALKVLNWVSNTKRPLTMRELQHAIAAEDNGAVVDYEDLESPKSILSSCVGLVRLSRTDQKVELIHSSAHTFIQKNQAKVDPDADMTICRACLAYLSNLDMASGPSTSLEDFIRRLRSLPFLEYAARFYGYHVRSVEQRCVPQLRQFLEDEKLREASWQVLHFAFSSHHVLAQDIFAGLPSHALILHVASYWGLSRLLTTILELSESLRAFALADIDAGDSHGWTPLHWAASMGQVDAAKLLLHHGAAVDSLDSAQWTPLFWAAIKGHHDIASLLLSHGANVHQVDSDGMTPLHWSVSAGQNATTHLLFGITEEVGVVKPLGQCNLKWLENREGLSISQAKRIAASYATSKSLVQMSAESLDSKNFSEFMQNAERKASQVNFYYRGGETEAPSVEPLFRTLWRVRKKGDWLLWLRRREKDSFATFRAKILERAIEGEHASCQDTGHRDSVSLDEEQ</sequence>
<dbReference type="EMBL" id="ML976993">
    <property type="protein sequence ID" value="KAF1955877.1"/>
    <property type="molecule type" value="Genomic_DNA"/>
</dbReference>
<dbReference type="Pfam" id="PF13637">
    <property type="entry name" value="Ank_4"/>
    <property type="match status" value="1"/>
</dbReference>
<evidence type="ECO:0000313" key="7">
    <source>
        <dbReference type="Proteomes" id="UP000800035"/>
    </source>
</evidence>
<dbReference type="InterPro" id="IPR054471">
    <property type="entry name" value="GPIID_WHD"/>
</dbReference>
<dbReference type="InterPro" id="IPR036770">
    <property type="entry name" value="Ankyrin_rpt-contain_sf"/>
</dbReference>
<dbReference type="Pfam" id="PF22939">
    <property type="entry name" value="WHD_GPIID"/>
    <property type="match status" value="1"/>
</dbReference>
<dbReference type="SMART" id="SM00248">
    <property type="entry name" value="ANK"/>
    <property type="match status" value="3"/>
</dbReference>
<dbReference type="PANTHER" id="PTHR10039">
    <property type="entry name" value="AMELOGENIN"/>
    <property type="match status" value="1"/>
</dbReference>
<feature type="domain" description="Azaphilone pigments biosynthesis cluster protein L N-terminal" evidence="3">
    <location>
        <begin position="3"/>
        <end position="135"/>
    </location>
</feature>
<dbReference type="Proteomes" id="UP000800035">
    <property type="component" value="Unassembled WGS sequence"/>
</dbReference>
<dbReference type="InterPro" id="IPR002110">
    <property type="entry name" value="Ankyrin_rpt"/>
</dbReference>
<dbReference type="OrthoDB" id="3788444at2759"/>
<evidence type="ECO:0000256" key="1">
    <source>
        <dbReference type="ARBA" id="ARBA00022737"/>
    </source>
</evidence>
<keyword evidence="7" id="KW-1185">Reference proteome</keyword>
<organism evidence="6 7">
    <name type="scientific">Byssothecium circinans</name>
    <dbReference type="NCBI Taxonomy" id="147558"/>
    <lineage>
        <taxon>Eukaryota</taxon>
        <taxon>Fungi</taxon>
        <taxon>Dikarya</taxon>
        <taxon>Ascomycota</taxon>
        <taxon>Pezizomycotina</taxon>
        <taxon>Dothideomycetes</taxon>
        <taxon>Pleosporomycetidae</taxon>
        <taxon>Pleosporales</taxon>
        <taxon>Massarineae</taxon>
        <taxon>Massarinaceae</taxon>
        <taxon>Byssothecium</taxon>
    </lineage>
</organism>
<reference evidence="6" key="1">
    <citation type="journal article" date="2020" name="Stud. Mycol.">
        <title>101 Dothideomycetes genomes: a test case for predicting lifestyles and emergence of pathogens.</title>
        <authorList>
            <person name="Haridas S."/>
            <person name="Albert R."/>
            <person name="Binder M."/>
            <person name="Bloem J."/>
            <person name="Labutti K."/>
            <person name="Salamov A."/>
            <person name="Andreopoulos B."/>
            <person name="Baker S."/>
            <person name="Barry K."/>
            <person name="Bills G."/>
            <person name="Bluhm B."/>
            <person name="Cannon C."/>
            <person name="Castanera R."/>
            <person name="Culley D."/>
            <person name="Daum C."/>
            <person name="Ezra D."/>
            <person name="Gonzalez J."/>
            <person name="Henrissat B."/>
            <person name="Kuo A."/>
            <person name="Liang C."/>
            <person name="Lipzen A."/>
            <person name="Lutzoni F."/>
            <person name="Magnuson J."/>
            <person name="Mondo S."/>
            <person name="Nolan M."/>
            <person name="Ohm R."/>
            <person name="Pangilinan J."/>
            <person name="Park H.-J."/>
            <person name="Ramirez L."/>
            <person name="Alfaro M."/>
            <person name="Sun H."/>
            <person name="Tritt A."/>
            <person name="Yoshinaga Y."/>
            <person name="Zwiers L.-H."/>
            <person name="Turgeon B."/>
            <person name="Goodwin S."/>
            <person name="Spatafora J."/>
            <person name="Crous P."/>
            <person name="Grigoriev I."/>
        </authorList>
    </citation>
    <scope>NUCLEOTIDE SEQUENCE</scope>
    <source>
        <strain evidence="6">CBS 675.92</strain>
    </source>
</reference>
<keyword evidence="2" id="KW-0040">ANK repeat</keyword>
<dbReference type="Pfam" id="PF12796">
    <property type="entry name" value="Ank_2"/>
    <property type="match status" value="1"/>
</dbReference>
<dbReference type="SUPFAM" id="SSF52540">
    <property type="entry name" value="P-loop containing nucleoside triphosphate hydrolases"/>
    <property type="match status" value="1"/>
</dbReference>
<protein>
    <submittedName>
        <fullName evidence="6">Uncharacterized protein</fullName>
    </submittedName>
</protein>
<feature type="repeat" description="ANK" evidence="2">
    <location>
        <begin position="713"/>
        <end position="745"/>
    </location>
</feature>
<dbReference type="Pfam" id="PF24883">
    <property type="entry name" value="NPHP3_N"/>
    <property type="match status" value="1"/>
</dbReference>
<feature type="domain" description="Nephrocystin 3-like N-terminal" evidence="5">
    <location>
        <begin position="188"/>
        <end position="345"/>
    </location>
</feature>
<accession>A0A6A5U402</accession>
<dbReference type="PROSITE" id="PS50297">
    <property type="entry name" value="ANK_REP_REGION"/>
    <property type="match status" value="2"/>
</dbReference>